<dbReference type="Pfam" id="PF00226">
    <property type="entry name" value="DnaJ"/>
    <property type="match status" value="1"/>
</dbReference>
<evidence type="ECO:0000313" key="11">
    <source>
        <dbReference type="Proteomes" id="UP001565368"/>
    </source>
</evidence>
<evidence type="ECO:0000256" key="5">
    <source>
        <dbReference type="ARBA" id="ARBA00037847"/>
    </source>
</evidence>
<dbReference type="PANTHER" id="PTHR44653:SF2">
    <property type="entry name" value="DNAJ HOMOLOG SUBFAMILY C MEMBER 1"/>
    <property type="match status" value="1"/>
</dbReference>
<dbReference type="InterPro" id="IPR036869">
    <property type="entry name" value="J_dom_sf"/>
</dbReference>
<sequence length="343" mass="37635">MRLQLFALLALLFAACALAWDKNDYEIFDLVSALQASEGKGTTFYSVLGLDTSASTGEITKAYRRKSLQWHPDKNPGVKDIEARFARLGVIAQILRDGERRERYNFFLKNGVPTWKGFGYAYTRWRPGVGFVAAFLVLLTAGMHYIVLRLNYARDVRRVAYFQGAARRLARGAAGRRRVKVPMVEGVVGGEGLELVVEGEDVFLPHDDGSLAYLDELATPPSVLRTWPFQLIIGAYRRVVPAKEEVYDEPSDDADDTDADANGEVAPHDPDTPTPAPRPRGRAAELRALRQKKGKKGGNSGESTPADSTAEESQSEVDAAGAKRKPGAGKAAGARRRKLAMKK</sequence>
<evidence type="ECO:0000256" key="1">
    <source>
        <dbReference type="ARBA" id="ARBA00022692"/>
    </source>
</evidence>
<dbReference type="InterPro" id="IPR001623">
    <property type="entry name" value="DnaJ_domain"/>
</dbReference>
<evidence type="ECO:0000313" key="10">
    <source>
        <dbReference type="EMBL" id="KAL1406012.1"/>
    </source>
</evidence>
<evidence type="ECO:0000256" key="4">
    <source>
        <dbReference type="ARBA" id="ARBA00023136"/>
    </source>
</evidence>
<gene>
    <name evidence="10" type="ORF">Q8F55_007695</name>
</gene>
<dbReference type="PROSITE" id="PS51257">
    <property type="entry name" value="PROKAR_LIPOPROTEIN"/>
    <property type="match status" value="1"/>
</dbReference>
<evidence type="ECO:0000256" key="7">
    <source>
        <dbReference type="SAM" id="Phobius"/>
    </source>
</evidence>
<comment type="caution">
    <text evidence="10">The sequence shown here is derived from an EMBL/GenBank/DDBJ whole genome shotgun (WGS) entry which is preliminary data.</text>
</comment>
<keyword evidence="11" id="KW-1185">Reference proteome</keyword>
<dbReference type="PRINTS" id="PR00625">
    <property type="entry name" value="JDOMAIN"/>
</dbReference>
<dbReference type="SMART" id="SM00271">
    <property type="entry name" value="DnaJ"/>
    <property type="match status" value="1"/>
</dbReference>
<accession>A0ABR3PV65</accession>
<dbReference type="Proteomes" id="UP001565368">
    <property type="component" value="Unassembled WGS sequence"/>
</dbReference>
<dbReference type="Gene3D" id="1.10.287.110">
    <property type="entry name" value="DnaJ domain"/>
    <property type="match status" value="1"/>
</dbReference>
<organism evidence="10 11">
    <name type="scientific">Vanrija albida</name>
    <dbReference type="NCBI Taxonomy" id="181172"/>
    <lineage>
        <taxon>Eukaryota</taxon>
        <taxon>Fungi</taxon>
        <taxon>Dikarya</taxon>
        <taxon>Basidiomycota</taxon>
        <taxon>Agaricomycotina</taxon>
        <taxon>Tremellomycetes</taxon>
        <taxon>Trichosporonales</taxon>
        <taxon>Trichosporonaceae</taxon>
        <taxon>Vanrija</taxon>
    </lineage>
</organism>
<comment type="subcellular location">
    <subcellularLocation>
        <location evidence="5">Endomembrane system</location>
        <topology evidence="5">Single-pass membrane protein</topology>
    </subcellularLocation>
</comment>
<name>A0ABR3PV65_9TREE</name>
<dbReference type="PROSITE" id="PS50076">
    <property type="entry name" value="DNAJ_2"/>
    <property type="match status" value="1"/>
</dbReference>
<feature type="compositionally biased region" description="Basic residues" evidence="6">
    <location>
        <begin position="322"/>
        <end position="343"/>
    </location>
</feature>
<feature type="chain" id="PRO_5045595251" description="J domain-containing protein" evidence="8">
    <location>
        <begin position="20"/>
        <end position="343"/>
    </location>
</feature>
<dbReference type="EMBL" id="JBBXJM010000006">
    <property type="protein sequence ID" value="KAL1406012.1"/>
    <property type="molecule type" value="Genomic_DNA"/>
</dbReference>
<evidence type="ECO:0000256" key="6">
    <source>
        <dbReference type="SAM" id="MobiDB-lite"/>
    </source>
</evidence>
<feature type="domain" description="J" evidence="9">
    <location>
        <begin position="43"/>
        <end position="108"/>
    </location>
</feature>
<keyword evidence="1 7" id="KW-0812">Transmembrane</keyword>
<evidence type="ECO:0000256" key="2">
    <source>
        <dbReference type="ARBA" id="ARBA00022729"/>
    </source>
</evidence>
<keyword evidence="2 8" id="KW-0732">Signal</keyword>
<keyword evidence="4 7" id="KW-0472">Membrane</keyword>
<dbReference type="CDD" id="cd06257">
    <property type="entry name" value="DnaJ"/>
    <property type="match status" value="1"/>
</dbReference>
<feature type="compositionally biased region" description="Acidic residues" evidence="6">
    <location>
        <begin position="246"/>
        <end position="261"/>
    </location>
</feature>
<dbReference type="RefSeq" id="XP_069205956.1">
    <property type="nucleotide sequence ID" value="XM_069356115.1"/>
</dbReference>
<evidence type="ECO:0000256" key="3">
    <source>
        <dbReference type="ARBA" id="ARBA00022989"/>
    </source>
</evidence>
<dbReference type="InterPro" id="IPR052606">
    <property type="entry name" value="DnaJ_domain_protein"/>
</dbReference>
<evidence type="ECO:0000256" key="8">
    <source>
        <dbReference type="SAM" id="SignalP"/>
    </source>
</evidence>
<feature type="transmembrane region" description="Helical" evidence="7">
    <location>
        <begin position="128"/>
        <end position="148"/>
    </location>
</feature>
<proteinExistence type="predicted"/>
<protein>
    <recommendedName>
        <fullName evidence="9">J domain-containing protein</fullName>
    </recommendedName>
</protein>
<evidence type="ECO:0000259" key="9">
    <source>
        <dbReference type="PROSITE" id="PS50076"/>
    </source>
</evidence>
<feature type="region of interest" description="Disordered" evidence="6">
    <location>
        <begin position="246"/>
        <end position="343"/>
    </location>
</feature>
<dbReference type="SUPFAM" id="SSF46565">
    <property type="entry name" value="Chaperone J-domain"/>
    <property type="match status" value="1"/>
</dbReference>
<feature type="signal peptide" evidence="8">
    <location>
        <begin position="1"/>
        <end position="19"/>
    </location>
</feature>
<dbReference type="PANTHER" id="PTHR44653">
    <property type="entry name" value="DNAJ HOMOLOG SUBFAMILY C MEMBER 1"/>
    <property type="match status" value="1"/>
</dbReference>
<keyword evidence="3 7" id="KW-1133">Transmembrane helix</keyword>
<dbReference type="GeneID" id="95988738"/>
<reference evidence="10 11" key="1">
    <citation type="submission" date="2023-08" db="EMBL/GenBank/DDBJ databases">
        <title>Annotated Genome Sequence of Vanrija albida AlHP1.</title>
        <authorList>
            <person name="Herzog R."/>
        </authorList>
    </citation>
    <scope>NUCLEOTIDE SEQUENCE [LARGE SCALE GENOMIC DNA]</scope>
    <source>
        <strain evidence="10 11">AlHP1</strain>
    </source>
</reference>